<sequence length="185" mass="20733">MNLIVGLGNPVPKYENTRHNIGFQAVRKLAEKHNFKARKRDEAMVAEDRIKGYPAAIAQPLTLMNRSGRAVSWLVDEYSAKPRDLLVIHDDLDLEMGRIRLKYGGSSGGHNGIKSIIKALDTPEFNRLRLGIGRPPPGVRASDYVLDKFSSEEKLEVIEPALARAVEAVELWLEEDLDAAMNRFN</sequence>
<dbReference type="STRING" id="321763.SAMN04488692_11642"/>
<feature type="site" description="Discriminates between blocked and unblocked aminoacyl-tRNA" evidence="8">
    <location>
        <position position="9"/>
    </location>
</feature>
<dbReference type="HAMAP" id="MF_00083">
    <property type="entry name" value="Pept_tRNA_hydro_bact"/>
    <property type="match status" value="1"/>
</dbReference>
<dbReference type="PANTHER" id="PTHR17224">
    <property type="entry name" value="PEPTIDYL-TRNA HYDROLASE"/>
    <property type="match status" value="1"/>
</dbReference>
<evidence type="ECO:0000256" key="2">
    <source>
        <dbReference type="ARBA" id="ARBA00022555"/>
    </source>
</evidence>
<dbReference type="PROSITE" id="PS01196">
    <property type="entry name" value="PEPT_TRNA_HYDROL_2"/>
    <property type="match status" value="1"/>
</dbReference>
<dbReference type="AlphaFoldDB" id="A0A1G9QFE3"/>
<dbReference type="CDD" id="cd00462">
    <property type="entry name" value="PTH"/>
    <property type="match status" value="1"/>
</dbReference>
<keyword evidence="10" id="KW-1185">Reference proteome</keyword>
<organism evidence="9 10">
    <name type="scientific">Halarsenatibacter silvermanii</name>
    <dbReference type="NCBI Taxonomy" id="321763"/>
    <lineage>
        <taxon>Bacteria</taxon>
        <taxon>Bacillati</taxon>
        <taxon>Bacillota</taxon>
        <taxon>Clostridia</taxon>
        <taxon>Halanaerobiales</taxon>
        <taxon>Halarsenatibacteraceae</taxon>
        <taxon>Halarsenatibacter</taxon>
    </lineage>
</organism>
<name>A0A1G9QFE3_9FIRM</name>
<comment type="similarity">
    <text evidence="5 8">Belongs to the PTH family.</text>
</comment>
<dbReference type="InterPro" id="IPR018171">
    <property type="entry name" value="Pept_tRNA_hydro_CS"/>
</dbReference>
<evidence type="ECO:0000256" key="6">
    <source>
        <dbReference type="ARBA" id="ARBA00048707"/>
    </source>
</evidence>
<dbReference type="EC" id="3.1.1.29" evidence="1 8"/>
<evidence type="ECO:0000256" key="5">
    <source>
        <dbReference type="ARBA" id="ARBA00038063"/>
    </source>
</evidence>
<dbReference type="Pfam" id="PF01195">
    <property type="entry name" value="Pept_tRNA_hydro"/>
    <property type="match status" value="1"/>
</dbReference>
<comment type="function">
    <text evidence="8">Hydrolyzes ribosome-free peptidyl-tRNAs (with 1 or more amino acids incorporated), which drop off the ribosome during protein synthesis, or as a result of ribosome stalling.</text>
</comment>
<dbReference type="Gene3D" id="3.40.50.1470">
    <property type="entry name" value="Peptidyl-tRNA hydrolase"/>
    <property type="match status" value="1"/>
</dbReference>
<keyword evidence="2 8" id="KW-0820">tRNA-binding</keyword>
<comment type="subcellular location">
    <subcellularLocation>
        <location evidence="8">Cytoplasm</location>
    </subcellularLocation>
</comment>
<reference evidence="9 10" key="1">
    <citation type="submission" date="2016-10" db="EMBL/GenBank/DDBJ databases">
        <authorList>
            <person name="de Groot N.N."/>
        </authorList>
    </citation>
    <scope>NUCLEOTIDE SEQUENCE [LARGE SCALE GENOMIC DNA]</scope>
    <source>
        <strain evidence="9 10">SLAS-1</strain>
    </source>
</reference>
<evidence type="ECO:0000256" key="7">
    <source>
        <dbReference type="ARBA" id="ARBA00050038"/>
    </source>
</evidence>
<accession>A0A1G9QFE3</accession>
<dbReference type="FunFam" id="3.40.50.1470:FF:000001">
    <property type="entry name" value="Peptidyl-tRNA hydrolase"/>
    <property type="match status" value="1"/>
</dbReference>
<comment type="function">
    <text evidence="8">Catalyzes the release of premature peptidyl moieties from peptidyl-tRNA molecules trapped in stalled 50S ribosomal subunits, and thus maintains levels of free tRNAs and 50S ribosomes.</text>
</comment>
<dbReference type="EMBL" id="FNGO01000016">
    <property type="protein sequence ID" value="SDM09025.1"/>
    <property type="molecule type" value="Genomic_DNA"/>
</dbReference>
<evidence type="ECO:0000256" key="3">
    <source>
        <dbReference type="ARBA" id="ARBA00022801"/>
    </source>
</evidence>
<comment type="subunit">
    <text evidence="8">Monomer.</text>
</comment>
<protein>
    <recommendedName>
        <fullName evidence="7 8">Peptidyl-tRNA hydrolase</fullName>
        <shortName evidence="8">Pth</shortName>
        <ecNumber evidence="1 8">3.1.1.29</ecNumber>
    </recommendedName>
</protein>
<feature type="site" description="Stabilizes the basic form of H active site to accept a proton" evidence="8">
    <location>
        <position position="90"/>
    </location>
</feature>
<dbReference type="OrthoDB" id="9800507at2"/>
<dbReference type="PANTHER" id="PTHR17224:SF1">
    <property type="entry name" value="PEPTIDYL-TRNA HYDROLASE"/>
    <property type="match status" value="1"/>
</dbReference>
<dbReference type="SUPFAM" id="SSF53178">
    <property type="entry name" value="Peptidyl-tRNA hydrolase-like"/>
    <property type="match status" value="1"/>
</dbReference>
<dbReference type="InterPro" id="IPR036416">
    <property type="entry name" value="Pept_tRNA_hydro_sf"/>
</dbReference>
<feature type="binding site" evidence="8">
    <location>
        <position position="111"/>
    </location>
    <ligand>
        <name>tRNA</name>
        <dbReference type="ChEBI" id="CHEBI:17843"/>
    </ligand>
</feature>
<evidence type="ECO:0000256" key="4">
    <source>
        <dbReference type="ARBA" id="ARBA00022884"/>
    </source>
</evidence>
<dbReference type="Proteomes" id="UP000199476">
    <property type="component" value="Unassembled WGS sequence"/>
</dbReference>
<keyword evidence="8" id="KW-0963">Cytoplasm</keyword>
<dbReference type="GO" id="GO:0005737">
    <property type="term" value="C:cytoplasm"/>
    <property type="evidence" value="ECO:0007669"/>
    <property type="project" value="UniProtKB-SubCell"/>
</dbReference>
<evidence type="ECO:0000256" key="1">
    <source>
        <dbReference type="ARBA" id="ARBA00013260"/>
    </source>
</evidence>
<dbReference type="GO" id="GO:0006515">
    <property type="term" value="P:protein quality control for misfolded or incompletely synthesized proteins"/>
    <property type="evidence" value="ECO:0007669"/>
    <property type="project" value="UniProtKB-UniRule"/>
</dbReference>
<feature type="binding site" evidence="8">
    <location>
        <position position="14"/>
    </location>
    <ligand>
        <name>tRNA</name>
        <dbReference type="ChEBI" id="CHEBI:17843"/>
    </ligand>
</feature>
<evidence type="ECO:0000256" key="8">
    <source>
        <dbReference type="HAMAP-Rule" id="MF_00083"/>
    </source>
</evidence>
<keyword evidence="4 8" id="KW-0694">RNA-binding</keyword>
<dbReference type="GO" id="GO:0000049">
    <property type="term" value="F:tRNA binding"/>
    <property type="evidence" value="ECO:0007669"/>
    <property type="project" value="UniProtKB-UniRule"/>
</dbReference>
<dbReference type="InterPro" id="IPR001328">
    <property type="entry name" value="Pept_tRNA_hydro"/>
</dbReference>
<dbReference type="GO" id="GO:0072344">
    <property type="term" value="P:rescue of stalled ribosome"/>
    <property type="evidence" value="ECO:0007669"/>
    <property type="project" value="UniProtKB-UniRule"/>
</dbReference>
<keyword evidence="3 8" id="KW-0378">Hydrolase</keyword>
<feature type="binding site" evidence="8">
    <location>
        <position position="65"/>
    </location>
    <ligand>
        <name>tRNA</name>
        <dbReference type="ChEBI" id="CHEBI:17843"/>
    </ligand>
</feature>
<dbReference type="RefSeq" id="WP_089760867.1">
    <property type="nucleotide sequence ID" value="NZ_FNGO01000016.1"/>
</dbReference>
<dbReference type="NCBIfam" id="TIGR00447">
    <property type="entry name" value="pth"/>
    <property type="match status" value="1"/>
</dbReference>
<proteinExistence type="inferred from homology"/>
<comment type="caution">
    <text evidence="8">Lacks conserved residue(s) required for the propagation of feature annotation.</text>
</comment>
<evidence type="ECO:0000313" key="10">
    <source>
        <dbReference type="Proteomes" id="UP000199476"/>
    </source>
</evidence>
<feature type="active site" description="Proton acceptor" evidence="8">
    <location>
        <position position="19"/>
    </location>
</feature>
<comment type="catalytic activity">
    <reaction evidence="6 8">
        <text>an N-acyl-L-alpha-aminoacyl-tRNA + H2O = an N-acyl-L-amino acid + a tRNA + H(+)</text>
        <dbReference type="Rhea" id="RHEA:54448"/>
        <dbReference type="Rhea" id="RHEA-COMP:10123"/>
        <dbReference type="Rhea" id="RHEA-COMP:13883"/>
        <dbReference type="ChEBI" id="CHEBI:15377"/>
        <dbReference type="ChEBI" id="CHEBI:15378"/>
        <dbReference type="ChEBI" id="CHEBI:59874"/>
        <dbReference type="ChEBI" id="CHEBI:78442"/>
        <dbReference type="ChEBI" id="CHEBI:138191"/>
        <dbReference type="EC" id="3.1.1.29"/>
    </reaction>
</comment>
<dbReference type="GO" id="GO:0004045">
    <property type="term" value="F:peptidyl-tRNA hydrolase activity"/>
    <property type="evidence" value="ECO:0007669"/>
    <property type="project" value="UniProtKB-UniRule"/>
</dbReference>
<gene>
    <name evidence="8" type="primary">pth</name>
    <name evidence="9" type="ORF">SAMN04488692_11642</name>
</gene>
<evidence type="ECO:0000313" key="9">
    <source>
        <dbReference type="EMBL" id="SDM09025.1"/>
    </source>
</evidence>